<keyword evidence="1" id="KW-0133">Cell shape</keyword>
<feature type="active site" description="Proton donor/acceptor" evidence="1">
    <location>
        <position position="202"/>
    </location>
</feature>
<dbReference type="Proteomes" id="UP001161691">
    <property type="component" value="Unassembled WGS sequence"/>
</dbReference>
<gene>
    <name evidence="3" type="ORF">KB449_30515</name>
</gene>
<dbReference type="EMBL" id="JAGRPV010000001">
    <property type="protein sequence ID" value="MDI4649309.1"/>
    <property type="molecule type" value="Genomic_DNA"/>
</dbReference>
<sequence length="243" mass="26282">MNRRSPHSRHTYPHIYAMIAASFILALIPALSLVPAHAAAASFMASWPYKAGVLGAEQVVVVEAKSLRAHTGVLSLREKRPDGGWTVVLSGIPVALGKNGIAKTKEGDGRTPSGVYPLGEAFGTASKPKGLKLAYKQTTKQDYWVDDPTSADYNRWVAYGGNPDRKWHSYERLYQPLYKYAVVVRYNDEPIVPGRGSAIFLHLWRGADKPTAGCIAMSEPNLLKLMGALDPAKSPAIAIGLAG</sequence>
<reference evidence="3" key="1">
    <citation type="submission" date="2023-04" db="EMBL/GenBank/DDBJ databases">
        <title>Comparative genomic analysis of Cohnella hashimotonis sp. nov., isolated from the International Space Station.</title>
        <authorList>
            <person name="Venkateswaran K."/>
            <person name="Simpson A."/>
        </authorList>
    </citation>
    <scope>NUCLEOTIDE SEQUENCE</scope>
    <source>
        <strain evidence="3">F6_2S_P_1</strain>
    </source>
</reference>
<proteinExistence type="predicted"/>
<accession>A0ABT6TR30</accession>
<comment type="caution">
    <text evidence="3">The sequence shown here is derived from an EMBL/GenBank/DDBJ whole genome shotgun (WGS) entry which is preliminary data.</text>
</comment>
<evidence type="ECO:0000313" key="3">
    <source>
        <dbReference type="EMBL" id="MDI4649309.1"/>
    </source>
</evidence>
<dbReference type="PANTHER" id="PTHR38589">
    <property type="entry name" value="BLR0621 PROTEIN"/>
    <property type="match status" value="1"/>
</dbReference>
<feature type="domain" description="L,D-TPase catalytic" evidence="2">
    <location>
        <begin position="65"/>
        <end position="239"/>
    </location>
</feature>
<keyword evidence="1" id="KW-0961">Cell wall biogenesis/degradation</keyword>
<name>A0ABT6TR30_9BACL</name>
<comment type="pathway">
    <text evidence="1">Cell wall biogenesis; peptidoglycan biosynthesis.</text>
</comment>
<feature type="active site" description="Nucleophile" evidence="1">
    <location>
        <position position="214"/>
    </location>
</feature>
<evidence type="ECO:0000256" key="1">
    <source>
        <dbReference type="PROSITE-ProRule" id="PRU01373"/>
    </source>
</evidence>
<organism evidence="3 4">
    <name type="scientific">Cohnella hashimotonis</name>
    <dbReference type="NCBI Taxonomy" id="2826895"/>
    <lineage>
        <taxon>Bacteria</taxon>
        <taxon>Bacillati</taxon>
        <taxon>Bacillota</taxon>
        <taxon>Bacilli</taxon>
        <taxon>Bacillales</taxon>
        <taxon>Paenibacillaceae</taxon>
        <taxon>Cohnella</taxon>
    </lineage>
</organism>
<evidence type="ECO:0000259" key="2">
    <source>
        <dbReference type="PROSITE" id="PS52029"/>
    </source>
</evidence>
<dbReference type="PANTHER" id="PTHR38589:SF1">
    <property type="entry name" value="BLR0621 PROTEIN"/>
    <property type="match status" value="1"/>
</dbReference>
<dbReference type="Pfam" id="PF03734">
    <property type="entry name" value="YkuD"/>
    <property type="match status" value="1"/>
</dbReference>
<protein>
    <submittedName>
        <fullName evidence="3">L,D-transpeptidase family protein</fullName>
    </submittedName>
</protein>
<keyword evidence="4" id="KW-1185">Reference proteome</keyword>
<dbReference type="InterPro" id="IPR005490">
    <property type="entry name" value="LD_TPept_cat_dom"/>
</dbReference>
<keyword evidence="1" id="KW-0573">Peptidoglycan synthesis</keyword>
<dbReference type="PROSITE" id="PS52029">
    <property type="entry name" value="LD_TPASE"/>
    <property type="match status" value="1"/>
</dbReference>
<dbReference type="RefSeq" id="WP_282911964.1">
    <property type="nucleotide sequence ID" value="NZ_JAGRPV010000001.1"/>
</dbReference>
<evidence type="ECO:0000313" key="4">
    <source>
        <dbReference type="Proteomes" id="UP001161691"/>
    </source>
</evidence>